<keyword evidence="2" id="KW-1185">Reference proteome</keyword>
<name>A0ACC0KN34_CHOFU</name>
<gene>
    <name evidence="1" type="ORF">MSG28_011928</name>
</gene>
<protein>
    <submittedName>
        <fullName evidence="1">Uncharacterized protein</fullName>
    </submittedName>
</protein>
<comment type="caution">
    <text evidence="1">The sequence shown here is derived from an EMBL/GenBank/DDBJ whole genome shotgun (WGS) entry which is preliminary data.</text>
</comment>
<proteinExistence type="predicted"/>
<dbReference type="Proteomes" id="UP001064048">
    <property type="component" value="Chromosome 20"/>
</dbReference>
<evidence type="ECO:0000313" key="1">
    <source>
        <dbReference type="EMBL" id="KAI8437690.1"/>
    </source>
</evidence>
<evidence type="ECO:0000313" key="2">
    <source>
        <dbReference type="Proteomes" id="UP001064048"/>
    </source>
</evidence>
<accession>A0ACC0KN34</accession>
<organism evidence="1 2">
    <name type="scientific">Choristoneura fumiferana</name>
    <name type="common">Spruce budworm moth</name>
    <name type="synonym">Archips fumiferana</name>
    <dbReference type="NCBI Taxonomy" id="7141"/>
    <lineage>
        <taxon>Eukaryota</taxon>
        <taxon>Metazoa</taxon>
        <taxon>Ecdysozoa</taxon>
        <taxon>Arthropoda</taxon>
        <taxon>Hexapoda</taxon>
        <taxon>Insecta</taxon>
        <taxon>Pterygota</taxon>
        <taxon>Neoptera</taxon>
        <taxon>Endopterygota</taxon>
        <taxon>Lepidoptera</taxon>
        <taxon>Glossata</taxon>
        <taxon>Ditrysia</taxon>
        <taxon>Tortricoidea</taxon>
        <taxon>Tortricidae</taxon>
        <taxon>Tortricinae</taxon>
        <taxon>Choristoneura</taxon>
    </lineage>
</organism>
<sequence>MFHRSDLMIGKKLAKCISGHGQTHKEIDTAILVSQYYCHRLRSCKSPANGPVCGYSDVNHYLADFPDECAMFKTNCDGKGRVVFYLIEKEICDMKKKYDEEHKNEIFEWERISRVTFFPSATPSSPITQLPPEWKFSQRMKLAM</sequence>
<dbReference type="EMBL" id="CM046120">
    <property type="protein sequence ID" value="KAI8437690.1"/>
    <property type="molecule type" value="Genomic_DNA"/>
</dbReference>
<reference evidence="1 2" key="1">
    <citation type="journal article" date="2022" name="Genome Biol. Evol.">
        <title>The Spruce Budworm Genome: Reconstructing the Evolutionary History of Antifreeze Proteins.</title>
        <authorList>
            <person name="Beliveau C."/>
            <person name="Gagne P."/>
            <person name="Picq S."/>
            <person name="Vernygora O."/>
            <person name="Keeling C.I."/>
            <person name="Pinkney K."/>
            <person name="Doucet D."/>
            <person name="Wen F."/>
            <person name="Johnston J.S."/>
            <person name="Maaroufi H."/>
            <person name="Boyle B."/>
            <person name="Laroche J."/>
            <person name="Dewar K."/>
            <person name="Juretic N."/>
            <person name="Blackburn G."/>
            <person name="Nisole A."/>
            <person name="Brunet B."/>
            <person name="Brandao M."/>
            <person name="Lumley L."/>
            <person name="Duan J."/>
            <person name="Quan G."/>
            <person name="Lucarotti C.J."/>
            <person name="Roe A.D."/>
            <person name="Sperling F.A.H."/>
            <person name="Levesque R.C."/>
            <person name="Cusson M."/>
        </authorList>
    </citation>
    <scope>NUCLEOTIDE SEQUENCE [LARGE SCALE GENOMIC DNA]</scope>
    <source>
        <strain evidence="1">Glfc:IPQL:Cfum</strain>
    </source>
</reference>